<proteinExistence type="inferred from homology"/>
<evidence type="ECO:0000256" key="3">
    <source>
        <dbReference type="ARBA" id="ARBA00008562"/>
    </source>
</evidence>
<evidence type="ECO:0000256" key="7">
    <source>
        <dbReference type="ARBA" id="ARBA00022642"/>
    </source>
</evidence>
<keyword evidence="6 13" id="KW-0285">Flavoprotein</keyword>
<evidence type="ECO:0000256" key="1">
    <source>
        <dbReference type="ARBA" id="ARBA00001974"/>
    </source>
</evidence>
<comment type="catalytic activity">
    <reaction evidence="10">
        <text>L-aspartate + O2 = iminosuccinate + H2O2</text>
        <dbReference type="Rhea" id="RHEA:25876"/>
        <dbReference type="ChEBI" id="CHEBI:15379"/>
        <dbReference type="ChEBI" id="CHEBI:16240"/>
        <dbReference type="ChEBI" id="CHEBI:29991"/>
        <dbReference type="ChEBI" id="CHEBI:77875"/>
        <dbReference type="EC" id="1.4.3.16"/>
    </reaction>
    <physiologicalReaction direction="left-to-right" evidence="10">
        <dbReference type="Rhea" id="RHEA:25877"/>
    </physiologicalReaction>
</comment>
<evidence type="ECO:0000256" key="9">
    <source>
        <dbReference type="ARBA" id="ARBA00023002"/>
    </source>
</evidence>
<evidence type="ECO:0000256" key="5">
    <source>
        <dbReference type="ARBA" id="ARBA00021901"/>
    </source>
</evidence>
<dbReference type="InterPro" id="IPR005288">
    <property type="entry name" value="NadB"/>
</dbReference>
<dbReference type="InterPro" id="IPR015939">
    <property type="entry name" value="Fum_Rdtase/Succ_DH_flav-like_C"/>
</dbReference>
<dbReference type="UniPathway" id="UPA00253">
    <property type="reaction ID" value="UER00326"/>
</dbReference>
<evidence type="ECO:0000256" key="12">
    <source>
        <dbReference type="PIRSR" id="PIRSR000171-1"/>
    </source>
</evidence>
<reference evidence="16 17" key="1">
    <citation type="submission" date="2020-01" db="EMBL/GenBank/DDBJ databases">
        <title>Whole genome sequencing of Halomonas alkaliphila strain LS44.</title>
        <authorList>
            <person name="Kumar S."/>
            <person name="Paul D."/>
            <person name="Shouche Y."/>
            <person name="Suryavanshi M.V."/>
        </authorList>
    </citation>
    <scope>NUCLEOTIDE SEQUENCE [LARGE SCALE GENOMIC DNA]</scope>
    <source>
        <strain evidence="16 17">LS44</strain>
    </source>
</reference>
<evidence type="ECO:0000313" key="17">
    <source>
        <dbReference type="Proteomes" id="UP000480312"/>
    </source>
</evidence>
<dbReference type="PIRSF" id="PIRSF000171">
    <property type="entry name" value="SDHA_APRA_LASPO"/>
    <property type="match status" value="1"/>
</dbReference>
<dbReference type="PRINTS" id="PR00368">
    <property type="entry name" value="FADPNR"/>
</dbReference>
<dbReference type="Pfam" id="PF00890">
    <property type="entry name" value="FAD_binding_2"/>
    <property type="match status" value="1"/>
</dbReference>
<organism evidence="16 17">
    <name type="scientific">Vreelandella alkaliphila</name>
    <dbReference type="NCBI Taxonomy" id="272774"/>
    <lineage>
        <taxon>Bacteria</taxon>
        <taxon>Pseudomonadati</taxon>
        <taxon>Pseudomonadota</taxon>
        <taxon>Gammaproteobacteria</taxon>
        <taxon>Oceanospirillales</taxon>
        <taxon>Halomonadaceae</taxon>
        <taxon>Vreelandella</taxon>
    </lineage>
</organism>
<dbReference type="OrthoDB" id="9806724at2"/>
<dbReference type="AlphaFoldDB" id="A0A7C9JTX8"/>
<keyword evidence="8 13" id="KW-0274">FAD</keyword>
<protein>
    <recommendedName>
        <fullName evidence="5 11">L-aspartate oxidase</fullName>
        <ecNumber evidence="4 11">1.4.3.16</ecNumber>
    </recommendedName>
</protein>
<dbReference type="InterPro" id="IPR037099">
    <property type="entry name" value="Fum_R/Succ_DH_flav-like_C_sf"/>
</dbReference>
<dbReference type="GO" id="GO:0005737">
    <property type="term" value="C:cytoplasm"/>
    <property type="evidence" value="ECO:0007669"/>
    <property type="project" value="UniProtKB-SubCell"/>
</dbReference>
<evidence type="ECO:0000256" key="13">
    <source>
        <dbReference type="RuleBase" id="RU362049"/>
    </source>
</evidence>
<dbReference type="GO" id="GO:0009435">
    <property type="term" value="P:NAD+ biosynthetic process"/>
    <property type="evidence" value="ECO:0007669"/>
    <property type="project" value="UniProtKB-UniPathway"/>
</dbReference>
<dbReference type="EC" id="1.4.3.16" evidence="4 11"/>
<comment type="cofactor">
    <cofactor evidence="1 13">
        <name>FAD</name>
        <dbReference type="ChEBI" id="CHEBI:57692"/>
    </cofactor>
</comment>
<dbReference type="PANTHER" id="PTHR42716">
    <property type="entry name" value="L-ASPARTATE OXIDASE"/>
    <property type="match status" value="1"/>
</dbReference>
<evidence type="ECO:0000259" key="15">
    <source>
        <dbReference type="Pfam" id="PF02910"/>
    </source>
</evidence>
<keyword evidence="7 13" id="KW-0662">Pyridine nucleotide biosynthesis</keyword>
<dbReference type="EMBL" id="JAAEHK010000019">
    <property type="protein sequence ID" value="NDL71500.1"/>
    <property type="molecule type" value="Genomic_DNA"/>
</dbReference>
<sequence>MSTPTSDVLIIGGGVAGLTLALEVADHLSVTLVRPALDDQGASRWAQGGIAAVLSPEDDLDAHVRDTLIAGDGLCDEDAVRFTVTHGPDAIQWLIDNGVPFTPDPDPSASYPYHLTREGGHNARRIIHADDATGRAVVDTLYQKVSAHPNIIQRSDLTILHLISDTAGHCVGARGVDQQHHQQALFAKHTVLATGGASGLYRHTTTPSPSSGEGMIMAAELGANLMNLEFQQFHPTCLFDPEGPAFLISEAVRGEGGYLLNEAGHRFMPDIDPRAELAPRDVVARAIDAQIQQSTQGHVWLDISHLGETAIRSHFPTILAHCISRGIDITRQPIPVVPAAHYSCGGVATDHHGATHVPNLYAIGETAYTGLHGANRMASNSLLECLVYARSCAKYLLSQAKHPQAQAEGLPSTLLDATQSPEQQKHSLSLAALNKIRSEMRSVMSQYVSIVRSHQGLCTARDKLTELETQLDELDGRRIHPESVRLQQALWLAQLTVLAALQRKESRGLHYTTDWPERQHNATASLLSLSQLSPRAMA</sequence>
<feature type="active site" description="Proton acceptor" evidence="12">
    <location>
        <position position="280"/>
    </location>
</feature>
<evidence type="ECO:0000256" key="8">
    <source>
        <dbReference type="ARBA" id="ARBA00022827"/>
    </source>
</evidence>
<dbReference type="Gene3D" id="1.20.58.100">
    <property type="entry name" value="Fumarate reductase/succinate dehydrogenase flavoprotein-like, C-terminal domain"/>
    <property type="match status" value="1"/>
</dbReference>
<evidence type="ECO:0000256" key="10">
    <source>
        <dbReference type="ARBA" id="ARBA00048305"/>
    </source>
</evidence>
<evidence type="ECO:0000256" key="11">
    <source>
        <dbReference type="NCBIfam" id="TIGR00551"/>
    </source>
</evidence>
<dbReference type="Gene3D" id="3.90.700.10">
    <property type="entry name" value="Succinate dehydrogenase/fumarate reductase flavoprotein, catalytic domain"/>
    <property type="match status" value="1"/>
</dbReference>
<dbReference type="SUPFAM" id="SSF51905">
    <property type="entry name" value="FAD/NAD(P)-binding domain"/>
    <property type="match status" value="1"/>
</dbReference>
<dbReference type="SUPFAM" id="SSF56425">
    <property type="entry name" value="Succinate dehydrogenase/fumarate reductase flavoprotein, catalytic domain"/>
    <property type="match status" value="1"/>
</dbReference>
<dbReference type="NCBIfam" id="TIGR00551">
    <property type="entry name" value="nadB"/>
    <property type="match status" value="1"/>
</dbReference>
<comment type="subcellular location">
    <subcellularLocation>
        <location evidence="13">Cytoplasm</location>
    </subcellularLocation>
</comment>
<dbReference type="InterPro" id="IPR027477">
    <property type="entry name" value="Succ_DH/fumarate_Rdtase_cat_sf"/>
</dbReference>
<feature type="domain" description="FAD-dependent oxidoreductase 2 FAD-binding" evidence="14">
    <location>
        <begin position="7"/>
        <end position="382"/>
    </location>
</feature>
<accession>A0A7C9JTX8</accession>
<evidence type="ECO:0000256" key="2">
    <source>
        <dbReference type="ARBA" id="ARBA00004950"/>
    </source>
</evidence>
<evidence type="ECO:0000256" key="6">
    <source>
        <dbReference type="ARBA" id="ARBA00022630"/>
    </source>
</evidence>
<keyword evidence="9 13" id="KW-0560">Oxidoreductase</keyword>
<dbReference type="SUPFAM" id="SSF46977">
    <property type="entry name" value="Succinate dehydrogenase/fumarate reductase flavoprotein C-terminal domain"/>
    <property type="match status" value="1"/>
</dbReference>
<feature type="domain" description="Fumarate reductase/succinate dehydrogenase flavoprotein-like C-terminal" evidence="15">
    <location>
        <begin position="437"/>
        <end position="521"/>
    </location>
</feature>
<comment type="caution">
    <text evidence="16">The sequence shown here is derived from an EMBL/GenBank/DDBJ whole genome shotgun (WGS) entry which is preliminary data.</text>
</comment>
<evidence type="ECO:0000313" key="16">
    <source>
        <dbReference type="EMBL" id="NDL71500.1"/>
    </source>
</evidence>
<dbReference type="Proteomes" id="UP000480312">
    <property type="component" value="Unassembled WGS sequence"/>
</dbReference>
<dbReference type="GO" id="GO:0008734">
    <property type="term" value="F:L-aspartate oxidase activity"/>
    <property type="evidence" value="ECO:0007669"/>
    <property type="project" value="UniProtKB-UniRule"/>
</dbReference>
<dbReference type="Pfam" id="PF02910">
    <property type="entry name" value="Succ_DH_flav_C"/>
    <property type="match status" value="1"/>
</dbReference>
<evidence type="ECO:0000256" key="4">
    <source>
        <dbReference type="ARBA" id="ARBA00012173"/>
    </source>
</evidence>
<name>A0A7C9JTX8_9GAMM</name>
<dbReference type="PANTHER" id="PTHR42716:SF2">
    <property type="entry name" value="L-ASPARTATE OXIDASE, CHLOROPLASTIC"/>
    <property type="match status" value="1"/>
</dbReference>
<dbReference type="InterPro" id="IPR003953">
    <property type="entry name" value="FAD-dep_OxRdtase_2_FAD-bd"/>
</dbReference>
<comment type="similarity">
    <text evidence="3 13">Belongs to the FAD-dependent oxidoreductase 2 family. NadB subfamily.</text>
</comment>
<gene>
    <name evidence="16" type="primary">nadB</name>
    <name evidence="16" type="ORF">GPL32_13420</name>
</gene>
<dbReference type="InterPro" id="IPR036188">
    <property type="entry name" value="FAD/NAD-bd_sf"/>
</dbReference>
<dbReference type="RefSeq" id="WP_162219356.1">
    <property type="nucleotide sequence ID" value="NZ_JAAEHK010000019.1"/>
</dbReference>
<comment type="function">
    <text evidence="13">Catalyzes the oxidation of L-aspartate to iminoaspartate.</text>
</comment>
<evidence type="ECO:0000259" key="14">
    <source>
        <dbReference type="Pfam" id="PF00890"/>
    </source>
</evidence>
<dbReference type="Gene3D" id="3.50.50.60">
    <property type="entry name" value="FAD/NAD(P)-binding domain"/>
    <property type="match status" value="1"/>
</dbReference>
<comment type="pathway">
    <text evidence="2 13">Cofactor biosynthesis; NAD(+) biosynthesis; iminoaspartate from L-aspartate (oxidase route): step 1/1.</text>
</comment>
<dbReference type="FunFam" id="3.90.700.10:FF:000002">
    <property type="entry name" value="L-aspartate oxidase"/>
    <property type="match status" value="1"/>
</dbReference>